<evidence type="ECO:0000313" key="3">
    <source>
        <dbReference type="EMBL" id="MDW0109395.1"/>
    </source>
</evidence>
<sequence>MKNKKLLYTALSASLLLAACGTDTSDQDNENTTVDGANQTEGTDGTVTEGTESHDSSTENAEDTTTDDTDSDDATSENTDDTEAGADDSQSGDAEDGSTALEGAEDTDSDEQDFKMQVLPEYKLTSEEPGRDVLYAEADSEYFMKVETTKASESDYDKSLENWNETLAASSSEASPVELTDEKLLPQNDDFEKLKAYRVAAAEGPITAMIFQRDDLLVRVMMYDNTDEKYYDDFLRMAETIQAK</sequence>
<comment type="caution">
    <text evidence="3">The sequence shown here is derived from an EMBL/GenBank/DDBJ whole genome shotgun (WGS) entry which is preliminary data.</text>
</comment>
<feature type="compositionally biased region" description="Polar residues" evidence="1">
    <location>
        <begin position="30"/>
        <end position="39"/>
    </location>
</feature>
<organism evidence="3 4">
    <name type="scientific">Sporosarcina aquimarina</name>
    <dbReference type="NCBI Taxonomy" id="114975"/>
    <lineage>
        <taxon>Bacteria</taxon>
        <taxon>Bacillati</taxon>
        <taxon>Bacillota</taxon>
        <taxon>Bacilli</taxon>
        <taxon>Bacillales</taxon>
        <taxon>Caryophanaceae</taxon>
        <taxon>Sporosarcina</taxon>
    </lineage>
</organism>
<feature type="compositionally biased region" description="Low complexity" evidence="1">
    <location>
        <begin position="40"/>
        <end position="50"/>
    </location>
</feature>
<evidence type="ECO:0000313" key="4">
    <source>
        <dbReference type="Proteomes" id="UP001280629"/>
    </source>
</evidence>
<feature type="region of interest" description="Disordered" evidence="1">
    <location>
        <begin position="22"/>
        <end position="114"/>
    </location>
</feature>
<proteinExistence type="predicted"/>
<name>A0ABU4FXG9_9BACL</name>
<dbReference type="RefSeq" id="WP_317934894.1">
    <property type="nucleotide sequence ID" value="NZ_JAUBDH010000002.1"/>
</dbReference>
<accession>A0ABU4FXG9</accession>
<evidence type="ECO:0008006" key="5">
    <source>
        <dbReference type="Google" id="ProtNLM"/>
    </source>
</evidence>
<feature type="chain" id="PRO_5047494841" description="Lipoprotein" evidence="2">
    <location>
        <begin position="19"/>
        <end position="244"/>
    </location>
</feature>
<dbReference type="Proteomes" id="UP001280629">
    <property type="component" value="Unassembled WGS sequence"/>
</dbReference>
<dbReference type="EMBL" id="JAUBDH010000002">
    <property type="protein sequence ID" value="MDW0109395.1"/>
    <property type="molecule type" value="Genomic_DNA"/>
</dbReference>
<keyword evidence="4" id="KW-1185">Reference proteome</keyword>
<feature type="compositionally biased region" description="Acidic residues" evidence="1">
    <location>
        <begin position="60"/>
        <end position="86"/>
    </location>
</feature>
<evidence type="ECO:0000256" key="1">
    <source>
        <dbReference type="SAM" id="MobiDB-lite"/>
    </source>
</evidence>
<dbReference type="PROSITE" id="PS51257">
    <property type="entry name" value="PROKAR_LIPOPROTEIN"/>
    <property type="match status" value="1"/>
</dbReference>
<reference evidence="3 4" key="1">
    <citation type="submission" date="2023-06" db="EMBL/GenBank/DDBJ databases">
        <title>Sporosarcina sp. nov., isolated from Korean traditional fermented seafood 'Jeotgal'.</title>
        <authorList>
            <person name="Yang A.-I."/>
            <person name="Shin N.-R."/>
        </authorList>
    </citation>
    <scope>NUCLEOTIDE SEQUENCE [LARGE SCALE GENOMIC DNA]</scope>
    <source>
        <strain evidence="3 4">KCTC3840</strain>
    </source>
</reference>
<protein>
    <recommendedName>
        <fullName evidence="5">Lipoprotein</fullName>
    </recommendedName>
</protein>
<evidence type="ECO:0000256" key="2">
    <source>
        <dbReference type="SAM" id="SignalP"/>
    </source>
</evidence>
<feature type="signal peptide" evidence="2">
    <location>
        <begin position="1"/>
        <end position="18"/>
    </location>
</feature>
<gene>
    <name evidence="3" type="ORF">QT716_04915</name>
</gene>
<keyword evidence="2" id="KW-0732">Signal</keyword>